<dbReference type="Gene3D" id="3.40.190.150">
    <property type="entry name" value="Bordetella uptake gene, domain 1"/>
    <property type="match status" value="1"/>
</dbReference>
<evidence type="ECO:0000313" key="2">
    <source>
        <dbReference type="EMBL" id="AOZ09265.1"/>
    </source>
</evidence>
<name>A0ABM6FC36_9BURK</name>
<sequence>MTALPATQAHAQDKWPSKPINYVVPFAAGGTTDVLGRLIGQRLSVALGQPVVVENRAGAGGNIGSDYVAKAAPDGYTLVGGTISSHAINVSLYPRMPYDPVKQFQPVALIGTLPNVLVVNADSPWKSVQDVIAAARVPGTQVTFGSSGNGTSQHLAGELFAKLADVKLLHVPYKGSSPAMQALLGKQVDLVFENSVAAMPLIQSGKLRALATTGSKRAGELPDVPTLAEAGLKGYEIVSWQAIFAPAGTPAPVVDRLAGEIGKILADPAVRGRLAQLGIEPSGAGPAQLGAFQKAEVAKWGQLVKSAGIRLE</sequence>
<keyword evidence="3" id="KW-1185">Reference proteome</keyword>
<dbReference type="Proteomes" id="UP000177515">
    <property type="component" value="Chromosome 2"/>
</dbReference>
<dbReference type="PANTHER" id="PTHR42928:SF5">
    <property type="entry name" value="BLR1237 PROTEIN"/>
    <property type="match status" value="1"/>
</dbReference>
<dbReference type="PIRSF" id="PIRSF017082">
    <property type="entry name" value="YflP"/>
    <property type="match status" value="1"/>
</dbReference>
<organism evidence="2 3">
    <name type="scientific">Cupriavidus malaysiensis</name>
    <dbReference type="NCBI Taxonomy" id="367825"/>
    <lineage>
        <taxon>Bacteria</taxon>
        <taxon>Pseudomonadati</taxon>
        <taxon>Pseudomonadota</taxon>
        <taxon>Betaproteobacteria</taxon>
        <taxon>Burkholderiales</taxon>
        <taxon>Burkholderiaceae</taxon>
        <taxon>Cupriavidus</taxon>
    </lineage>
</organism>
<dbReference type="InterPro" id="IPR005064">
    <property type="entry name" value="BUG"/>
</dbReference>
<evidence type="ECO:0000313" key="3">
    <source>
        <dbReference type="Proteomes" id="UP000177515"/>
    </source>
</evidence>
<comment type="similarity">
    <text evidence="1">Belongs to the UPF0065 (bug) family.</text>
</comment>
<dbReference type="InterPro" id="IPR042100">
    <property type="entry name" value="Bug_dom1"/>
</dbReference>
<reference evidence="2 3" key="1">
    <citation type="submission" date="2016-10" db="EMBL/GenBank/DDBJ databases">
        <title>Complete genome sequences of three Cupriavidus strains isolated from various Malaysian environments.</title>
        <authorList>
            <person name="Abdullah A.A.-A."/>
            <person name="Shafie N.A.H."/>
            <person name="Lau N.S."/>
        </authorList>
    </citation>
    <scope>NUCLEOTIDE SEQUENCE [LARGE SCALE GENOMIC DNA]</scope>
    <source>
        <strain evidence="2 3">USMAA1020</strain>
    </source>
</reference>
<accession>A0ABM6FC36</accession>
<dbReference type="RefSeq" id="WP_071039849.1">
    <property type="nucleotide sequence ID" value="NZ_CP017755.1"/>
</dbReference>
<dbReference type="SUPFAM" id="SSF53850">
    <property type="entry name" value="Periplasmic binding protein-like II"/>
    <property type="match status" value="1"/>
</dbReference>
<dbReference type="PANTHER" id="PTHR42928">
    <property type="entry name" value="TRICARBOXYLATE-BINDING PROTEIN"/>
    <property type="match status" value="1"/>
</dbReference>
<gene>
    <name evidence="2" type="ORF">BKK80_26035</name>
</gene>
<evidence type="ECO:0000256" key="1">
    <source>
        <dbReference type="ARBA" id="ARBA00006987"/>
    </source>
</evidence>
<dbReference type="Pfam" id="PF03401">
    <property type="entry name" value="TctC"/>
    <property type="match status" value="1"/>
</dbReference>
<protein>
    <submittedName>
        <fullName evidence="2">MFS transporter</fullName>
    </submittedName>
</protein>
<dbReference type="EMBL" id="CP017755">
    <property type="protein sequence ID" value="AOZ09265.1"/>
    <property type="molecule type" value="Genomic_DNA"/>
</dbReference>
<proteinExistence type="inferred from homology"/>
<dbReference type="CDD" id="cd13578">
    <property type="entry name" value="PBP2_Bug27"/>
    <property type="match status" value="1"/>
</dbReference>
<dbReference type="Gene3D" id="3.40.190.10">
    <property type="entry name" value="Periplasmic binding protein-like II"/>
    <property type="match status" value="1"/>
</dbReference>